<dbReference type="PROSITE" id="PS51257">
    <property type="entry name" value="PROKAR_LIPOPROTEIN"/>
    <property type="match status" value="1"/>
</dbReference>
<gene>
    <name evidence="4" type="ORF">D7X12_10520</name>
</gene>
<dbReference type="EMBL" id="RAWG01000049">
    <property type="protein sequence ID" value="RKH44477.1"/>
    <property type="molecule type" value="Genomic_DNA"/>
</dbReference>
<dbReference type="GO" id="GO:0042956">
    <property type="term" value="P:maltodextrin transmembrane transport"/>
    <property type="evidence" value="ECO:0007669"/>
    <property type="project" value="TreeGrafter"/>
</dbReference>
<dbReference type="Proteomes" id="UP000273405">
    <property type="component" value="Unassembled WGS sequence"/>
</dbReference>
<name>A0A3A8NJG1_9BACT</name>
<dbReference type="GO" id="GO:1901982">
    <property type="term" value="F:maltose binding"/>
    <property type="evidence" value="ECO:0007669"/>
    <property type="project" value="TreeGrafter"/>
</dbReference>
<dbReference type="InterPro" id="IPR006059">
    <property type="entry name" value="SBP"/>
</dbReference>
<organism evidence="4 5">
    <name type="scientific">Corallococcus sicarius</name>
    <dbReference type="NCBI Taxonomy" id="2316726"/>
    <lineage>
        <taxon>Bacteria</taxon>
        <taxon>Pseudomonadati</taxon>
        <taxon>Myxococcota</taxon>
        <taxon>Myxococcia</taxon>
        <taxon>Myxococcales</taxon>
        <taxon>Cystobacterineae</taxon>
        <taxon>Myxococcaceae</taxon>
        <taxon>Corallococcus</taxon>
    </lineage>
</organism>
<evidence type="ECO:0000256" key="2">
    <source>
        <dbReference type="ARBA" id="ARBA00022448"/>
    </source>
</evidence>
<comment type="similarity">
    <text evidence="1">Belongs to the bacterial solute-binding protein 1 family.</text>
</comment>
<dbReference type="SUPFAM" id="SSF53850">
    <property type="entry name" value="Periplasmic binding protein-like II"/>
    <property type="match status" value="1"/>
</dbReference>
<dbReference type="OrthoDB" id="9808332at2"/>
<dbReference type="PANTHER" id="PTHR30061">
    <property type="entry name" value="MALTOSE-BINDING PERIPLASMIC PROTEIN"/>
    <property type="match status" value="1"/>
</dbReference>
<evidence type="ECO:0000256" key="3">
    <source>
        <dbReference type="ARBA" id="ARBA00022729"/>
    </source>
</evidence>
<evidence type="ECO:0000256" key="1">
    <source>
        <dbReference type="ARBA" id="ARBA00008520"/>
    </source>
</evidence>
<reference evidence="5" key="1">
    <citation type="submission" date="2018-09" db="EMBL/GenBank/DDBJ databases">
        <authorList>
            <person name="Livingstone P.G."/>
            <person name="Whitworth D.E."/>
        </authorList>
    </citation>
    <scope>NUCLEOTIDE SEQUENCE [LARGE SCALE GENOMIC DNA]</scope>
    <source>
        <strain evidence="5">CA040B</strain>
    </source>
</reference>
<keyword evidence="5" id="KW-1185">Reference proteome</keyword>
<dbReference type="AlphaFoldDB" id="A0A3A8NJG1"/>
<dbReference type="GO" id="GO:0055052">
    <property type="term" value="C:ATP-binding cassette (ABC) transporter complex, substrate-binding subunit-containing"/>
    <property type="evidence" value="ECO:0007669"/>
    <property type="project" value="TreeGrafter"/>
</dbReference>
<proteinExistence type="inferred from homology"/>
<keyword evidence="3" id="KW-0732">Signal</keyword>
<dbReference type="RefSeq" id="WP_120625134.1">
    <property type="nucleotide sequence ID" value="NZ_RAWG01000049.1"/>
</dbReference>
<dbReference type="Gene3D" id="3.40.190.10">
    <property type="entry name" value="Periplasmic binding protein-like II"/>
    <property type="match status" value="2"/>
</dbReference>
<accession>A0A3A8NJG1</accession>
<sequence>MGRLLVLLVALGLALGGCRRSSEEQATPGRTRIVFKFQPLWGDPKPFRELLAKYERDNPDVELVTEALPNSSDLAHQFFLTSLQGKATDFDVLVADVVWVPEFARAGWVADLSEDFPPAKLREEFLPGPVDSVVVDGRTYAVPWYVDVGVLYYRTDLVPRAPRTYEELRRFTREAMAKAPGIQGYVWQGRQYEGLTCNVYEALWGHGGKSLGEGGRVLLETEAAREALAYLHGLVADGLSPQTVTGFGEEEARRVFQEGRAVFMRNWPYAWSEAQKEGSPIRGKVGIAPLPTKDGQPGWGTLGGWQLAVNAHVSPARKKAAARLIAHLTSPEANRVLALHYARNPPRLALYDDEELRRAEPFIASLKEALVRARPRPVTPYYLLIADVLQSEFSAAVAGIRTPEASLTRAQKQVDHLTGQKTPELEEEQ</sequence>
<evidence type="ECO:0000313" key="4">
    <source>
        <dbReference type="EMBL" id="RKH44477.1"/>
    </source>
</evidence>
<evidence type="ECO:0000313" key="5">
    <source>
        <dbReference type="Proteomes" id="UP000273405"/>
    </source>
</evidence>
<protein>
    <submittedName>
        <fullName evidence="4">ABC transporter substrate-binding protein</fullName>
    </submittedName>
</protein>
<comment type="caution">
    <text evidence="4">The sequence shown here is derived from an EMBL/GenBank/DDBJ whole genome shotgun (WGS) entry which is preliminary data.</text>
</comment>
<dbReference type="GO" id="GO:0015768">
    <property type="term" value="P:maltose transport"/>
    <property type="evidence" value="ECO:0007669"/>
    <property type="project" value="TreeGrafter"/>
</dbReference>
<dbReference type="PANTHER" id="PTHR30061:SF50">
    <property type="entry name" value="MALTOSE_MALTODEXTRIN-BINDING PERIPLASMIC PROTEIN"/>
    <property type="match status" value="1"/>
</dbReference>
<dbReference type="CDD" id="cd14750">
    <property type="entry name" value="PBP2_TMBP"/>
    <property type="match status" value="1"/>
</dbReference>
<dbReference type="Pfam" id="PF01547">
    <property type="entry name" value="SBP_bac_1"/>
    <property type="match status" value="1"/>
</dbReference>
<keyword evidence="2" id="KW-0813">Transport</keyword>